<proteinExistence type="predicted"/>
<feature type="chain" id="PRO_5046868334" description="Secreted protein" evidence="1">
    <location>
        <begin position="23"/>
        <end position="76"/>
    </location>
</feature>
<accession>A0ABV1M2P4</accession>
<dbReference type="EMBL" id="JBEFLD010000004">
    <property type="protein sequence ID" value="MEQ6290509.1"/>
    <property type="molecule type" value="Genomic_DNA"/>
</dbReference>
<comment type="caution">
    <text evidence="2">The sequence shown here is derived from an EMBL/GenBank/DDBJ whole genome shotgun (WGS) entry which is preliminary data.</text>
</comment>
<dbReference type="RefSeq" id="WP_349586067.1">
    <property type="nucleotide sequence ID" value="NZ_JBEFLD010000004.1"/>
</dbReference>
<keyword evidence="3" id="KW-1185">Reference proteome</keyword>
<evidence type="ECO:0000313" key="2">
    <source>
        <dbReference type="EMBL" id="MEQ6290509.1"/>
    </source>
</evidence>
<name>A0ABV1M2P4_9NEIS</name>
<reference evidence="2" key="1">
    <citation type="submission" date="2024-06" db="EMBL/GenBank/DDBJ databases">
        <title>Genome sequence of Vogesella sp. MAHUQ-64.</title>
        <authorList>
            <person name="Huq M.A."/>
        </authorList>
    </citation>
    <scope>NUCLEOTIDE SEQUENCE</scope>
    <source>
        <strain evidence="2">MAHUQ-64</strain>
    </source>
</reference>
<dbReference type="Proteomes" id="UP001433638">
    <property type="component" value="Unassembled WGS sequence"/>
</dbReference>
<organism evidence="2 3">
    <name type="scientific">Vogesella oryzagri</name>
    <dbReference type="NCBI Taxonomy" id="3160864"/>
    <lineage>
        <taxon>Bacteria</taxon>
        <taxon>Pseudomonadati</taxon>
        <taxon>Pseudomonadota</taxon>
        <taxon>Betaproteobacteria</taxon>
        <taxon>Neisseriales</taxon>
        <taxon>Chromobacteriaceae</taxon>
        <taxon>Vogesella</taxon>
    </lineage>
</organism>
<evidence type="ECO:0000256" key="1">
    <source>
        <dbReference type="SAM" id="SignalP"/>
    </source>
</evidence>
<protein>
    <recommendedName>
        <fullName evidence="4">Secreted protein</fullName>
    </recommendedName>
</protein>
<sequence length="76" mass="8441">MHRRRITLLIITALLLPSISHADWGKRSSRIKAPTTDQPEAAVRTTRLVQASRRPAPGCLEVITPTQSDKPTWACP</sequence>
<evidence type="ECO:0008006" key="4">
    <source>
        <dbReference type="Google" id="ProtNLM"/>
    </source>
</evidence>
<evidence type="ECO:0000313" key="3">
    <source>
        <dbReference type="Proteomes" id="UP001433638"/>
    </source>
</evidence>
<keyword evidence="1" id="KW-0732">Signal</keyword>
<gene>
    <name evidence="2" type="ORF">ABNW52_07770</name>
</gene>
<feature type="signal peptide" evidence="1">
    <location>
        <begin position="1"/>
        <end position="22"/>
    </location>
</feature>